<gene>
    <name evidence="2" type="ORF">MGWOODY_Tha1298</name>
</gene>
<evidence type="ECO:0000313" key="2">
    <source>
        <dbReference type="EMBL" id="CUS41430.1"/>
    </source>
</evidence>
<sequence length="86" mass="9452">MSALLGSKVAVFDSAENSVQLSVVSVEKSPIDGDDWEGFAVLFNGDESFRIPQGSYRAVHDSFGQEEIFITAHGPTEYQTVISRKR</sequence>
<proteinExistence type="predicted"/>
<evidence type="ECO:0000259" key="1">
    <source>
        <dbReference type="Pfam" id="PF21880"/>
    </source>
</evidence>
<organism evidence="2">
    <name type="scientific">hydrothermal vent metagenome</name>
    <dbReference type="NCBI Taxonomy" id="652676"/>
    <lineage>
        <taxon>unclassified sequences</taxon>
        <taxon>metagenomes</taxon>
        <taxon>ecological metagenomes</taxon>
    </lineage>
</organism>
<dbReference type="AlphaFoldDB" id="A0A160TAT6"/>
<feature type="domain" description="DUF6916" evidence="1">
    <location>
        <begin position="2"/>
        <end position="81"/>
    </location>
</feature>
<dbReference type="Pfam" id="PF21880">
    <property type="entry name" value="DUF6916"/>
    <property type="match status" value="1"/>
</dbReference>
<dbReference type="EMBL" id="CZQC01000042">
    <property type="protein sequence ID" value="CUS41430.1"/>
    <property type="molecule type" value="Genomic_DNA"/>
</dbReference>
<protein>
    <recommendedName>
        <fullName evidence="1">DUF6916 domain-containing protein</fullName>
    </recommendedName>
</protein>
<dbReference type="InterPro" id="IPR054209">
    <property type="entry name" value="DUF6916"/>
</dbReference>
<name>A0A160TAT6_9ZZZZ</name>
<accession>A0A160TAT6</accession>
<reference evidence="2" key="1">
    <citation type="submission" date="2015-10" db="EMBL/GenBank/DDBJ databases">
        <authorList>
            <person name="Gilbert D.G."/>
        </authorList>
    </citation>
    <scope>NUCLEOTIDE SEQUENCE</scope>
</reference>